<organism evidence="2 3">
    <name type="scientific">Natrarchaeobius chitinivorans</name>
    <dbReference type="NCBI Taxonomy" id="1679083"/>
    <lineage>
        <taxon>Archaea</taxon>
        <taxon>Methanobacteriati</taxon>
        <taxon>Methanobacteriota</taxon>
        <taxon>Stenosarchaea group</taxon>
        <taxon>Halobacteria</taxon>
        <taxon>Halobacteriales</taxon>
        <taxon>Natrialbaceae</taxon>
        <taxon>Natrarchaeobius</taxon>
    </lineage>
</organism>
<name>A0A3N6PUJ5_NATCH</name>
<comment type="caution">
    <text evidence="2">The sequence shown here is derived from an EMBL/GenBank/DDBJ whole genome shotgun (WGS) entry which is preliminary data.</text>
</comment>
<dbReference type="AlphaFoldDB" id="A0A3N6PUJ5"/>
<keyword evidence="1" id="KW-0472">Membrane</keyword>
<protein>
    <submittedName>
        <fullName evidence="2">DUF4013 domain-containing protein</fullName>
    </submittedName>
</protein>
<keyword evidence="1" id="KW-1133">Transmembrane helix</keyword>
<accession>A0A3N6PUJ5</accession>
<feature type="transmembrane region" description="Helical" evidence="1">
    <location>
        <begin position="63"/>
        <end position="94"/>
    </location>
</feature>
<evidence type="ECO:0000313" key="3">
    <source>
        <dbReference type="Proteomes" id="UP000281431"/>
    </source>
</evidence>
<gene>
    <name evidence="2" type="ORF">EA472_02620</name>
</gene>
<feature type="transmembrane region" description="Helical" evidence="1">
    <location>
        <begin position="20"/>
        <end position="42"/>
    </location>
</feature>
<feature type="transmembrane region" description="Helical" evidence="1">
    <location>
        <begin position="165"/>
        <end position="182"/>
    </location>
</feature>
<feature type="transmembrane region" description="Helical" evidence="1">
    <location>
        <begin position="114"/>
        <end position="144"/>
    </location>
</feature>
<sequence length="232" mass="23754">MFDDPLSYPTRGPWLERTAIGSVLVLGSILVVPGLILAGYCVRTLAATLEGRSEPPAFRTWRGLATTGLVALGITLCYLLAPVIAGGALAVAFGVGGYYGLSGLAPAIGGHETLIWGVSIVAALFAALVSLAVVAFACALYYALPAALARYAETGRFRAAFDRRALVSTVVGREYFLALAVLQVVPLVFLAVAVVSLLTVVGTLAVPALAFVTALVSCRVVGNAVSTSSPGG</sequence>
<evidence type="ECO:0000256" key="1">
    <source>
        <dbReference type="SAM" id="Phobius"/>
    </source>
</evidence>
<dbReference type="Pfam" id="PF13197">
    <property type="entry name" value="DUF4013"/>
    <property type="match status" value="1"/>
</dbReference>
<dbReference type="OrthoDB" id="107590at2157"/>
<dbReference type="InterPro" id="IPR025098">
    <property type="entry name" value="DUF4013"/>
</dbReference>
<keyword evidence="3" id="KW-1185">Reference proteome</keyword>
<reference evidence="2 3" key="1">
    <citation type="submission" date="2018-10" db="EMBL/GenBank/DDBJ databases">
        <title>Natrarchaeobius chitinivorans gen. nov., sp. nov., and Natrarchaeobius haloalkaliphilus sp. nov., alkaliphilic, chitin-utilizing haloarchaea from hypersaline alkaline lakes.</title>
        <authorList>
            <person name="Sorokin D.Y."/>
            <person name="Elcheninov A.G."/>
            <person name="Kostrikina N.A."/>
            <person name="Bale N.J."/>
            <person name="Sinninghe Damste J.S."/>
            <person name="Khijniak T.V."/>
            <person name="Kublanov I.V."/>
            <person name="Toshchakov S.V."/>
        </authorList>
    </citation>
    <scope>NUCLEOTIDE SEQUENCE [LARGE SCALE GENOMIC DNA]</scope>
    <source>
        <strain evidence="2 3">AArcht7</strain>
    </source>
</reference>
<dbReference type="EMBL" id="REFZ01000001">
    <property type="protein sequence ID" value="RQH03466.1"/>
    <property type="molecule type" value="Genomic_DNA"/>
</dbReference>
<evidence type="ECO:0000313" key="2">
    <source>
        <dbReference type="EMBL" id="RQH03466.1"/>
    </source>
</evidence>
<feature type="transmembrane region" description="Helical" evidence="1">
    <location>
        <begin position="188"/>
        <end position="216"/>
    </location>
</feature>
<proteinExistence type="predicted"/>
<keyword evidence="1" id="KW-0812">Transmembrane</keyword>
<dbReference type="Proteomes" id="UP000281431">
    <property type="component" value="Unassembled WGS sequence"/>
</dbReference>